<dbReference type="EMBL" id="FOTC01000003">
    <property type="protein sequence ID" value="SFL23373.1"/>
    <property type="molecule type" value="Genomic_DNA"/>
</dbReference>
<dbReference type="Pfam" id="PF24443">
    <property type="entry name" value="DUF7562"/>
    <property type="match status" value="1"/>
</dbReference>
<sequence>MWRSRTNRGGKTVVCIACGSSLSRADAREYDKAGNRWERHGKEFEHLCKGCYRDLCHHPRNELESLLGDIEEHGLSQEEFLRRYLAEVEARYGHLGEQEEHGEHEERER</sequence>
<evidence type="ECO:0000313" key="2">
    <source>
        <dbReference type="Proteomes" id="UP000199607"/>
    </source>
</evidence>
<evidence type="ECO:0000313" key="1">
    <source>
        <dbReference type="EMBL" id="SFL23373.1"/>
    </source>
</evidence>
<proteinExistence type="predicted"/>
<gene>
    <name evidence="1" type="ORF">SAMN04487950_2956</name>
</gene>
<organism evidence="1 2">
    <name type="scientific">Halogranum rubrum</name>
    <dbReference type="NCBI Taxonomy" id="553466"/>
    <lineage>
        <taxon>Archaea</taxon>
        <taxon>Methanobacteriati</taxon>
        <taxon>Methanobacteriota</taxon>
        <taxon>Stenosarchaea group</taxon>
        <taxon>Halobacteria</taxon>
        <taxon>Halobacteriales</taxon>
        <taxon>Haloferacaceae</taxon>
    </lineage>
</organism>
<evidence type="ECO:0008006" key="3">
    <source>
        <dbReference type="Google" id="ProtNLM"/>
    </source>
</evidence>
<name>A0A1I4G0Y7_9EURY</name>
<reference evidence="2" key="1">
    <citation type="submission" date="2016-10" db="EMBL/GenBank/DDBJ databases">
        <authorList>
            <person name="Varghese N."/>
            <person name="Submissions S."/>
        </authorList>
    </citation>
    <scope>NUCLEOTIDE SEQUENCE [LARGE SCALE GENOMIC DNA]</scope>
    <source>
        <strain evidence="2">CGMCC 1.7738</strain>
    </source>
</reference>
<dbReference type="InterPro" id="IPR055984">
    <property type="entry name" value="DUF7562"/>
</dbReference>
<dbReference type="AlphaFoldDB" id="A0A1I4G0Y7"/>
<dbReference type="Proteomes" id="UP000199607">
    <property type="component" value="Unassembled WGS sequence"/>
</dbReference>
<dbReference type="RefSeq" id="WP_089870178.1">
    <property type="nucleotide sequence ID" value="NZ_FOTC01000003.1"/>
</dbReference>
<dbReference type="STRING" id="553466.SAMN04487950_2956"/>
<keyword evidence="2" id="KW-1185">Reference proteome</keyword>
<protein>
    <recommendedName>
        <fullName evidence="3">Small CPxCG-related zinc finger protein</fullName>
    </recommendedName>
</protein>
<accession>A0A1I4G0Y7</accession>